<organism evidence="2 3">
    <name type="scientific">Candidatus Mancarchaeum acidiphilum</name>
    <dbReference type="NCBI Taxonomy" id="1920749"/>
    <lineage>
        <taxon>Archaea</taxon>
        <taxon>Candidatus Micrarchaeota</taxon>
        <taxon>Candidatus Mancarchaeum</taxon>
    </lineage>
</organism>
<dbReference type="OrthoDB" id="386898at2157"/>
<keyword evidence="1" id="KW-0812">Transmembrane</keyword>
<keyword evidence="1" id="KW-1133">Transmembrane helix</keyword>
<evidence type="ECO:0000256" key="1">
    <source>
        <dbReference type="SAM" id="Phobius"/>
    </source>
</evidence>
<proteinExistence type="predicted"/>
<keyword evidence="1" id="KW-0472">Membrane</keyword>
<dbReference type="GeneID" id="33314162"/>
<dbReference type="RefSeq" id="WP_088820184.1">
    <property type="nucleotide sequence ID" value="NZ_CP019964.1"/>
</dbReference>
<evidence type="ECO:0000313" key="2">
    <source>
        <dbReference type="EMBL" id="ASI13911.1"/>
    </source>
</evidence>
<keyword evidence="3" id="KW-1185">Reference proteome</keyword>
<dbReference type="EMBL" id="CP019964">
    <property type="protein sequence ID" value="ASI13911.1"/>
    <property type="molecule type" value="Genomic_DNA"/>
</dbReference>
<feature type="transmembrane region" description="Helical" evidence="1">
    <location>
        <begin position="12"/>
        <end position="36"/>
    </location>
</feature>
<sequence>MVSKSEQKREKSIAEYGLAIIFVMIIAVVVVALLALNGFRINNEGNPLAIPSSSSIKTSCTAAKGAICAMPSSYPGGFLATLGQLSNKNWKFATIAFVPNGSVMPNNLSSLYSYPDKSVLAREIVNGIVNNDTEFSDLESGYIMHATFNDSYSIDSDVISYSTIIPNKSGSFVSGSIWAIYTINGSIAKGPFHSIELANAVIAVN</sequence>
<protein>
    <submittedName>
        <fullName evidence="2">Uncharacterized protein</fullName>
    </submittedName>
</protein>
<accession>A0A218NN66</accession>
<evidence type="ECO:0000313" key="3">
    <source>
        <dbReference type="Proteomes" id="UP000197679"/>
    </source>
</evidence>
<dbReference type="Proteomes" id="UP000197679">
    <property type="component" value="Chromosome"/>
</dbReference>
<dbReference type="KEGG" id="marh:Mia14_0608"/>
<dbReference type="AlphaFoldDB" id="A0A218NN66"/>
<reference evidence="2 3" key="1">
    <citation type="journal article" date="2017" name="Nat. Commun.">
        <title>'ARMAN' archaea depend on association with euryarchaeal host in culture and in situ.</title>
        <authorList>
            <person name="Golyshina O."/>
            <person name="Toshchakov S."/>
            <person name="Makarova K."/>
            <person name="Gavrilov S."/>
            <person name="Korzhenkov A."/>
            <person name="La Cono V."/>
            <person name="Arcadi E."/>
            <person name="Nechitaylo T."/>
            <person name="Ferrer M."/>
            <person name="Kublanov I."/>
            <person name="Wolf Y."/>
            <person name="Yakimov M."/>
            <person name="Golyshin P."/>
            <person name="Slesarev A."/>
            <person name="Kozyavkin S."/>
        </authorList>
    </citation>
    <scope>NUCLEOTIDE SEQUENCE [LARGE SCALE GENOMIC DNA]</scope>
    <source>
        <strain evidence="2 3">Mia14</strain>
    </source>
</reference>
<name>A0A218NN66_9ARCH</name>
<gene>
    <name evidence="2" type="ORF">Mia14_0608</name>
</gene>